<comment type="caution">
    <text evidence="2">The sequence shown here is derived from an EMBL/GenBank/DDBJ whole genome shotgun (WGS) entry which is preliminary data.</text>
</comment>
<name>A0AAW0R5A4_9PEZI</name>
<proteinExistence type="predicted"/>
<reference evidence="2 3" key="1">
    <citation type="submission" date="2023-01" db="EMBL/GenBank/DDBJ databases">
        <title>Analysis of 21 Apiospora genomes using comparative genomics revels a genus with tremendous synthesis potential of carbohydrate active enzymes and secondary metabolites.</title>
        <authorList>
            <person name="Sorensen T."/>
        </authorList>
    </citation>
    <scope>NUCLEOTIDE SEQUENCE [LARGE SCALE GENOMIC DNA]</scope>
    <source>
        <strain evidence="2 3">CBS 117206</strain>
    </source>
</reference>
<feature type="region of interest" description="Disordered" evidence="1">
    <location>
        <begin position="255"/>
        <end position="274"/>
    </location>
</feature>
<sequence>MAPKEDKSPLSPSGQIAHIPHEGFRYTVFNEGRSVRCQTPVRAGHPNRASNQICNAEMKNGQPSISNHWTKQHKPNSAKSRDMEKDPSRPWKCPCGLNSDSWDNHLAHIRTAHGFKGSAMDVKDAGGLLNSGIQLDPVTRRVIMGEGFGGVNNHNEDPSVPPQQDGPHNSRSDNNNPSYTHGPPQSSHGDWPPLPVDPAISHGTRPHAVTVNASYGPYGQHQAHLTGLQIGNDFYPDPECHLGQLDTWLDEPLPQRPRNRIFNPATGQWHPPST</sequence>
<gene>
    <name evidence="2" type="ORF">PG999_004014</name>
</gene>
<keyword evidence="3" id="KW-1185">Reference proteome</keyword>
<feature type="compositionally biased region" description="Polar residues" evidence="1">
    <location>
        <begin position="166"/>
        <end position="188"/>
    </location>
</feature>
<feature type="compositionally biased region" description="Basic and acidic residues" evidence="1">
    <location>
        <begin position="79"/>
        <end position="88"/>
    </location>
</feature>
<evidence type="ECO:0000313" key="3">
    <source>
        <dbReference type="Proteomes" id="UP001392437"/>
    </source>
</evidence>
<organism evidence="2 3">
    <name type="scientific">Apiospora kogelbergensis</name>
    <dbReference type="NCBI Taxonomy" id="1337665"/>
    <lineage>
        <taxon>Eukaryota</taxon>
        <taxon>Fungi</taxon>
        <taxon>Dikarya</taxon>
        <taxon>Ascomycota</taxon>
        <taxon>Pezizomycotina</taxon>
        <taxon>Sordariomycetes</taxon>
        <taxon>Xylariomycetidae</taxon>
        <taxon>Amphisphaeriales</taxon>
        <taxon>Apiosporaceae</taxon>
        <taxon>Apiospora</taxon>
    </lineage>
</organism>
<dbReference type="Proteomes" id="UP001392437">
    <property type="component" value="Unassembled WGS sequence"/>
</dbReference>
<dbReference type="EMBL" id="JAQQWP010000003">
    <property type="protein sequence ID" value="KAK8124096.1"/>
    <property type="molecule type" value="Genomic_DNA"/>
</dbReference>
<accession>A0AAW0R5A4</accession>
<evidence type="ECO:0000256" key="1">
    <source>
        <dbReference type="SAM" id="MobiDB-lite"/>
    </source>
</evidence>
<feature type="region of interest" description="Disordered" evidence="1">
    <location>
        <begin position="62"/>
        <end position="88"/>
    </location>
</feature>
<feature type="region of interest" description="Disordered" evidence="1">
    <location>
        <begin position="146"/>
        <end position="204"/>
    </location>
</feature>
<evidence type="ECO:0000313" key="2">
    <source>
        <dbReference type="EMBL" id="KAK8124096.1"/>
    </source>
</evidence>
<protein>
    <submittedName>
        <fullName evidence="2">Uncharacterized protein</fullName>
    </submittedName>
</protein>
<dbReference type="AlphaFoldDB" id="A0AAW0R5A4"/>